<feature type="compositionally biased region" description="Polar residues" evidence="1">
    <location>
        <begin position="192"/>
        <end position="202"/>
    </location>
</feature>
<comment type="caution">
    <text evidence="2">The sequence shown here is derived from an EMBL/GenBank/DDBJ whole genome shotgun (WGS) entry which is preliminary data.</text>
</comment>
<proteinExistence type="predicted"/>
<accession>A0A9K3LM27</accession>
<feature type="region of interest" description="Disordered" evidence="1">
    <location>
        <begin position="187"/>
        <end position="224"/>
    </location>
</feature>
<keyword evidence="3" id="KW-1185">Reference proteome</keyword>
<reference evidence="2" key="1">
    <citation type="journal article" date="2021" name="Sci. Rep.">
        <title>Diploid genomic architecture of Nitzschia inconspicua, an elite biomass production diatom.</title>
        <authorList>
            <person name="Oliver A."/>
            <person name="Podell S."/>
            <person name="Pinowska A."/>
            <person name="Traller J.C."/>
            <person name="Smith S.R."/>
            <person name="McClure R."/>
            <person name="Beliaev A."/>
            <person name="Bohutskyi P."/>
            <person name="Hill E.A."/>
            <person name="Rabines A."/>
            <person name="Zheng H."/>
            <person name="Allen L.Z."/>
            <person name="Kuo A."/>
            <person name="Grigoriev I.V."/>
            <person name="Allen A.E."/>
            <person name="Hazlebeck D."/>
            <person name="Allen E.E."/>
        </authorList>
    </citation>
    <scope>NUCLEOTIDE SEQUENCE</scope>
    <source>
        <strain evidence="2">Hildebrandi</strain>
    </source>
</reference>
<feature type="compositionally biased region" description="Polar residues" evidence="1">
    <location>
        <begin position="261"/>
        <end position="271"/>
    </location>
</feature>
<gene>
    <name evidence="2" type="ORF">IV203_038157</name>
</gene>
<evidence type="ECO:0000313" key="3">
    <source>
        <dbReference type="Proteomes" id="UP000693970"/>
    </source>
</evidence>
<reference evidence="2" key="2">
    <citation type="submission" date="2021-04" db="EMBL/GenBank/DDBJ databases">
        <authorList>
            <person name="Podell S."/>
        </authorList>
    </citation>
    <scope>NUCLEOTIDE SEQUENCE</scope>
    <source>
        <strain evidence="2">Hildebrandi</strain>
    </source>
</reference>
<feature type="compositionally biased region" description="Polar residues" evidence="1">
    <location>
        <begin position="215"/>
        <end position="224"/>
    </location>
</feature>
<feature type="region of interest" description="Disordered" evidence="1">
    <location>
        <begin position="256"/>
        <end position="278"/>
    </location>
</feature>
<sequence>MRFFKKKEGVDLIELRRTQIHGLYCGSHVNPSTFCPTGSTYSKSDVGPGGGHKRSIAELAKILNCAASKTKEEVIVGGERCYIVGGHVRDGKSWALKRSTSWGGGLNKDHHLPSESDITRPVLITVKDGDLGASVTKNITSRNLSENAQAMRAIKNSLDLHSEHVPALKTKSSPFLFGASARNRPSEKISVVDNSNNDQKSSPSRHDNKKGKVQNEVSRPTRSVNSFFPNQEFLNIAHEISRRERWKRGLELEKKSKDGNRSTLSGASGTGITDGEDSVVAEDRTNFTHSTGCTTSYYSEEDFSSLGGYSTEGTETGDDDSRYFNSKRGCSGRGGFRSPLQLKYPSITGGQECSSSQHVIRGISEDVGIIASFFLADGAACLGTAAAITRETVVGGCKPYA</sequence>
<dbReference type="AlphaFoldDB" id="A0A9K3LM27"/>
<name>A0A9K3LM27_9STRA</name>
<evidence type="ECO:0000313" key="2">
    <source>
        <dbReference type="EMBL" id="KAG7364954.1"/>
    </source>
</evidence>
<protein>
    <submittedName>
        <fullName evidence="2">Uncharacterized protein</fullName>
    </submittedName>
</protein>
<evidence type="ECO:0000256" key="1">
    <source>
        <dbReference type="SAM" id="MobiDB-lite"/>
    </source>
</evidence>
<dbReference type="Proteomes" id="UP000693970">
    <property type="component" value="Unassembled WGS sequence"/>
</dbReference>
<organism evidence="2 3">
    <name type="scientific">Nitzschia inconspicua</name>
    <dbReference type="NCBI Taxonomy" id="303405"/>
    <lineage>
        <taxon>Eukaryota</taxon>
        <taxon>Sar</taxon>
        <taxon>Stramenopiles</taxon>
        <taxon>Ochrophyta</taxon>
        <taxon>Bacillariophyta</taxon>
        <taxon>Bacillariophyceae</taxon>
        <taxon>Bacillariophycidae</taxon>
        <taxon>Bacillariales</taxon>
        <taxon>Bacillariaceae</taxon>
        <taxon>Nitzschia</taxon>
    </lineage>
</organism>
<dbReference type="EMBL" id="JAGRRH010000009">
    <property type="protein sequence ID" value="KAG7364954.1"/>
    <property type="molecule type" value="Genomic_DNA"/>
</dbReference>